<dbReference type="PANTHER" id="PTHR11003">
    <property type="entry name" value="POTASSIUM CHANNEL, SUBFAMILY K"/>
    <property type="match status" value="1"/>
</dbReference>
<dbReference type="Gene3D" id="1.10.287.70">
    <property type="match status" value="1"/>
</dbReference>
<evidence type="ECO:0000256" key="8">
    <source>
        <dbReference type="SAM" id="Phobius"/>
    </source>
</evidence>
<dbReference type="EMBL" id="MEZY01000015">
    <property type="protein sequence ID" value="OGD65156.1"/>
    <property type="molecule type" value="Genomic_DNA"/>
</dbReference>
<dbReference type="GO" id="GO:0030322">
    <property type="term" value="P:stabilization of membrane potential"/>
    <property type="evidence" value="ECO:0007669"/>
    <property type="project" value="TreeGrafter"/>
</dbReference>
<keyword evidence="3 8" id="KW-0812">Transmembrane</keyword>
<dbReference type="InterPro" id="IPR013099">
    <property type="entry name" value="K_chnl_dom"/>
</dbReference>
<sequence>MLIKKRHKLLLSAIAVLVALVFFGAAYFSYAEGWDIIDSFYFTTTTITTIGYGDLVPTHDGSKIVASLYAIVCIPITLFAFGIIAEEYIETRMQRLENTMSGLIHHETKEIEEVDQKLKVKDQDQ</sequence>
<dbReference type="GO" id="GO:0005886">
    <property type="term" value="C:plasma membrane"/>
    <property type="evidence" value="ECO:0007669"/>
    <property type="project" value="TreeGrafter"/>
</dbReference>
<evidence type="ECO:0000259" key="9">
    <source>
        <dbReference type="Pfam" id="PF07885"/>
    </source>
</evidence>
<comment type="subcellular location">
    <subcellularLocation>
        <location evidence="1">Membrane</location>
        <topology evidence="1">Multi-pass membrane protein</topology>
    </subcellularLocation>
</comment>
<dbReference type="InterPro" id="IPR003280">
    <property type="entry name" value="2pore_dom_K_chnl"/>
</dbReference>
<dbReference type="Pfam" id="PF07885">
    <property type="entry name" value="Ion_trans_2"/>
    <property type="match status" value="1"/>
</dbReference>
<organism evidence="10 11">
    <name type="scientific">Candidatus Berkelbacteria bacterium RIFOXYA2_FULL_43_10</name>
    <dbReference type="NCBI Taxonomy" id="1797472"/>
    <lineage>
        <taxon>Bacteria</taxon>
        <taxon>Candidatus Berkelbacteria</taxon>
    </lineage>
</organism>
<feature type="domain" description="Potassium channel" evidence="9">
    <location>
        <begin position="16"/>
        <end position="87"/>
    </location>
</feature>
<protein>
    <recommendedName>
        <fullName evidence="9">Potassium channel domain-containing protein</fullName>
    </recommendedName>
</protein>
<feature type="transmembrane region" description="Helical" evidence="8">
    <location>
        <begin position="64"/>
        <end position="85"/>
    </location>
</feature>
<keyword evidence="5" id="KW-0406">Ion transport</keyword>
<accession>A0A1F5ED27</accession>
<dbReference type="GO" id="GO:0015271">
    <property type="term" value="F:outward rectifier potassium channel activity"/>
    <property type="evidence" value="ECO:0007669"/>
    <property type="project" value="TreeGrafter"/>
</dbReference>
<dbReference type="SUPFAM" id="SSF81324">
    <property type="entry name" value="Voltage-gated potassium channels"/>
    <property type="match status" value="1"/>
</dbReference>
<dbReference type="GO" id="GO:0022841">
    <property type="term" value="F:potassium ion leak channel activity"/>
    <property type="evidence" value="ECO:0007669"/>
    <property type="project" value="TreeGrafter"/>
</dbReference>
<keyword evidence="2" id="KW-0813">Transport</keyword>
<keyword evidence="6 8" id="KW-0472">Membrane</keyword>
<keyword evidence="4 8" id="KW-1133">Transmembrane helix</keyword>
<evidence type="ECO:0000256" key="2">
    <source>
        <dbReference type="ARBA" id="ARBA00022448"/>
    </source>
</evidence>
<dbReference type="PANTHER" id="PTHR11003:SF291">
    <property type="entry name" value="IP11374P"/>
    <property type="match status" value="1"/>
</dbReference>
<evidence type="ECO:0000256" key="3">
    <source>
        <dbReference type="ARBA" id="ARBA00022692"/>
    </source>
</evidence>
<dbReference type="Proteomes" id="UP000178583">
    <property type="component" value="Unassembled WGS sequence"/>
</dbReference>
<name>A0A1F5ED27_9BACT</name>
<gene>
    <name evidence="10" type="ORF">A2215_02390</name>
</gene>
<keyword evidence="7" id="KW-0407">Ion channel</keyword>
<evidence type="ECO:0000256" key="5">
    <source>
        <dbReference type="ARBA" id="ARBA00023065"/>
    </source>
</evidence>
<dbReference type="AlphaFoldDB" id="A0A1F5ED27"/>
<evidence type="ECO:0000256" key="4">
    <source>
        <dbReference type="ARBA" id="ARBA00022989"/>
    </source>
</evidence>
<evidence type="ECO:0000313" key="10">
    <source>
        <dbReference type="EMBL" id="OGD65156.1"/>
    </source>
</evidence>
<evidence type="ECO:0000256" key="7">
    <source>
        <dbReference type="ARBA" id="ARBA00023303"/>
    </source>
</evidence>
<proteinExistence type="predicted"/>
<evidence type="ECO:0000313" key="11">
    <source>
        <dbReference type="Proteomes" id="UP000178583"/>
    </source>
</evidence>
<evidence type="ECO:0000256" key="6">
    <source>
        <dbReference type="ARBA" id="ARBA00023136"/>
    </source>
</evidence>
<reference evidence="10 11" key="1">
    <citation type="journal article" date="2016" name="Nat. Commun.">
        <title>Thousands of microbial genomes shed light on interconnected biogeochemical processes in an aquifer system.</title>
        <authorList>
            <person name="Anantharaman K."/>
            <person name="Brown C.T."/>
            <person name="Hug L.A."/>
            <person name="Sharon I."/>
            <person name="Castelle C.J."/>
            <person name="Probst A.J."/>
            <person name="Thomas B.C."/>
            <person name="Singh A."/>
            <person name="Wilkins M.J."/>
            <person name="Karaoz U."/>
            <person name="Brodie E.L."/>
            <person name="Williams K.H."/>
            <person name="Hubbard S.S."/>
            <person name="Banfield J.F."/>
        </authorList>
    </citation>
    <scope>NUCLEOTIDE SEQUENCE [LARGE SCALE GENOMIC DNA]</scope>
</reference>
<evidence type="ECO:0000256" key="1">
    <source>
        <dbReference type="ARBA" id="ARBA00004141"/>
    </source>
</evidence>
<comment type="caution">
    <text evidence="10">The sequence shown here is derived from an EMBL/GenBank/DDBJ whole genome shotgun (WGS) entry which is preliminary data.</text>
</comment>